<reference evidence="2 3" key="1">
    <citation type="submission" date="2016-10" db="EMBL/GenBank/DDBJ databases">
        <authorList>
            <person name="de Groot N.N."/>
        </authorList>
    </citation>
    <scope>NUCLEOTIDE SEQUENCE [LARGE SCALE GENOMIC DNA]</scope>
    <source>
        <strain evidence="2 3">DSM 12130</strain>
    </source>
</reference>
<dbReference type="Gene3D" id="3.40.50.1820">
    <property type="entry name" value="alpha/beta hydrolase"/>
    <property type="match status" value="1"/>
</dbReference>
<keyword evidence="3" id="KW-1185">Reference proteome</keyword>
<dbReference type="STRING" id="91360.SAMN05660330_01953"/>
<dbReference type="Proteomes" id="UP000199073">
    <property type="component" value="Unassembled WGS sequence"/>
</dbReference>
<dbReference type="Pfam" id="PF12697">
    <property type="entry name" value="Abhydrolase_6"/>
    <property type="match status" value="1"/>
</dbReference>
<sequence length="255" mass="28531">MGSVRLKSEDTIYYTMVEGEPGRPCLVFLHEALGCSALWRSFPEKLCRATGCSGLLYDRAGFGRSGGNRKKRTVNYLHSSALVELPEILDALIPGRPYILVGHSDGASISLMFGSERPALLKGIVSEAAHVFVERKTVEGIRETIVRYEQKELAGLYKYHGEKTDRVFYDWCHTWTSNWFSSWNIEYLLPSINVPLLVIQGDDDQFATEKQVESIVAGTSGNATSMLIKGCGHFPHLEQPELLLETMGRFVKLLL</sequence>
<evidence type="ECO:0000259" key="1">
    <source>
        <dbReference type="Pfam" id="PF12697"/>
    </source>
</evidence>
<name>A0A1H0QDL5_9BACT</name>
<organism evidence="2 3">
    <name type="scientific">Desulforhopalus singaporensis</name>
    <dbReference type="NCBI Taxonomy" id="91360"/>
    <lineage>
        <taxon>Bacteria</taxon>
        <taxon>Pseudomonadati</taxon>
        <taxon>Thermodesulfobacteriota</taxon>
        <taxon>Desulfobulbia</taxon>
        <taxon>Desulfobulbales</taxon>
        <taxon>Desulfocapsaceae</taxon>
        <taxon>Desulforhopalus</taxon>
    </lineage>
</organism>
<gene>
    <name evidence="2" type="ORF">SAMN05660330_01953</name>
</gene>
<dbReference type="OrthoDB" id="9779853at2"/>
<dbReference type="InterPro" id="IPR029058">
    <property type="entry name" value="AB_hydrolase_fold"/>
</dbReference>
<accession>A0A1H0QDL5</accession>
<dbReference type="InterPro" id="IPR000073">
    <property type="entry name" value="AB_hydrolase_1"/>
</dbReference>
<dbReference type="PANTHER" id="PTHR43689">
    <property type="entry name" value="HYDROLASE"/>
    <property type="match status" value="1"/>
</dbReference>
<proteinExistence type="predicted"/>
<dbReference type="EMBL" id="FNJI01000011">
    <property type="protein sequence ID" value="SDP15290.1"/>
    <property type="molecule type" value="Genomic_DNA"/>
</dbReference>
<dbReference type="AlphaFoldDB" id="A0A1H0QDL5"/>
<evidence type="ECO:0000313" key="3">
    <source>
        <dbReference type="Proteomes" id="UP000199073"/>
    </source>
</evidence>
<feature type="domain" description="AB hydrolase-1" evidence="1">
    <location>
        <begin position="26"/>
        <end position="244"/>
    </location>
</feature>
<dbReference type="RefSeq" id="WP_092222260.1">
    <property type="nucleotide sequence ID" value="NZ_FNJI01000011.1"/>
</dbReference>
<protein>
    <submittedName>
        <fullName evidence="2">Pimeloyl-ACP methyl ester carboxylesterase</fullName>
    </submittedName>
</protein>
<dbReference type="SUPFAM" id="SSF53474">
    <property type="entry name" value="alpha/beta-Hydrolases"/>
    <property type="match status" value="1"/>
</dbReference>
<evidence type="ECO:0000313" key="2">
    <source>
        <dbReference type="EMBL" id="SDP15290.1"/>
    </source>
</evidence>
<dbReference type="PANTHER" id="PTHR43689:SF8">
    <property type="entry name" value="ALPHA_BETA-HYDROLASES SUPERFAMILY PROTEIN"/>
    <property type="match status" value="1"/>
</dbReference>